<feature type="transmembrane region" description="Helical" evidence="8">
    <location>
        <begin position="195"/>
        <end position="220"/>
    </location>
</feature>
<feature type="transmembrane region" description="Helical" evidence="8">
    <location>
        <begin position="44"/>
        <end position="64"/>
    </location>
</feature>
<evidence type="ECO:0000256" key="8">
    <source>
        <dbReference type="SAM" id="Phobius"/>
    </source>
</evidence>
<evidence type="ECO:0000256" key="7">
    <source>
        <dbReference type="ARBA" id="ARBA00023224"/>
    </source>
</evidence>
<proteinExistence type="predicted"/>
<evidence type="ECO:0000256" key="6">
    <source>
        <dbReference type="ARBA" id="ARBA00023170"/>
    </source>
</evidence>
<dbReference type="SUPFAM" id="SSF81321">
    <property type="entry name" value="Family A G protein-coupled receptor-like"/>
    <property type="match status" value="1"/>
</dbReference>
<dbReference type="CDD" id="cd14978">
    <property type="entry name" value="7tmA_FMRFamide_R-like"/>
    <property type="match status" value="1"/>
</dbReference>
<evidence type="ECO:0000256" key="4">
    <source>
        <dbReference type="ARBA" id="ARBA00023040"/>
    </source>
</evidence>
<dbReference type="PANTHER" id="PTHR24243">
    <property type="entry name" value="G-PROTEIN COUPLED RECEPTOR"/>
    <property type="match status" value="1"/>
</dbReference>
<feature type="transmembrane region" description="Helical" evidence="8">
    <location>
        <begin position="116"/>
        <end position="143"/>
    </location>
</feature>
<dbReference type="Gene3D" id="1.20.1070.10">
    <property type="entry name" value="Rhodopsin 7-helix transmembrane proteins"/>
    <property type="match status" value="1"/>
</dbReference>
<dbReference type="GO" id="GO:0005886">
    <property type="term" value="C:plasma membrane"/>
    <property type="evidence" value="ECO:0007669"/>
    <property type="project" value="TreeGrafter"/>
</dbReference>
<sequence length="406" mass="46028">MAMVEFIPEVNFSQVNTSATNLSELIDGYEYEHLHAFVRLCNNYLIPIIIVTGMLGNGVSFLVFLFSNLRSVSSSVYLAALAVSETGFLICAGISWLDSAGVTSVHVTGVCQMLVYVTYVFSFTSVWFITALTTEIYIAIFYMDIAIKMCNRKSARAIVCSLMIFSVVLYSFSFWTSETITVENHVLCVTVAHAGVALVGISLTDTALTLVVPFTLLIFMNTRILIDVMRWIPSRRRSRKHENAPLDATAEVDPADGRFKAQRQMKKTLITTVVAFLVLNLPSHALRLQAFFRSMIDVTYRTTDLEHLLQQIFQVLYYLNFSVNFIIYNACAKGFRKVLMRMPNTIRQLCAKKSHTQHVNEVCRKPEHSRLVEMHLSQLHWSQMAPFESDFVVPSPPCYIQEESEE</sequence>
<dbReference type="GO" id="GO:0004930">
    <property type="term" value="F:G protein-coupled receptor activity"/>
    <property type="evidence" value="ECO:0007669"/>
    <property type="project" value="UniProtKB-KW"/>
</dbReference>
<dbReference type="Proteomes" id="UP001347796">
    <property type="component" value="Unassembled WGS sequence"/>
</dbReference>
<keyword evidence="4" id="KW-0297">G-protein coupled receptor</keyword>
<dbReference type="PRINTS" id="PR00237">
    <property type="entry name" value="GPCRRHODOPSN"/>
</dbReference>
<evidence type="ECO:0000256" key="3">
    <source>
        <dbReference type="ARBA" id="ARBA00022989"/>
    </source>
</evidence>
<name>A0AAN8PAU9_PATCE</name>
<keyword evidence="11" id="KW-1185">Reference proteome</keyword>
<dbReference type="AlphaFoldDB" id="A0AAN8PAU9"/>
<keyword evidence="6" id="KW-0675">Receptor</keyword>
<dbReference type="PANTHER" id="PTHR24243:SF230">
    <property type="entry name" value="G-PROTEIN COUPLED RECEPTORS FAMILY 1 PROFILE DOMAIN-CONTAINING PROTEIN"/>
    <property type="match status" value="1"/>
</dbReference>
<dbReference type="InterPro" id="IPR000276">
    <property type="entry name" value="GPCR_Rhodpsn"/>
</dbReference>
<keyword evidence="5 8" id="KW-0472">Membrane</keyword>
<feature type="transmembrane region" description="Helical" evidence="8">
    <location>
        <begin position="312"/>
        <end position="332"/>
    </location>
</feature>
<keyword evidence="3 8" id="KW-1133">Transmembrane helix</keyword>
<evidence type="ECO:0000313" key="10">
    <source>
        <dbReference type="EMBL" id="KAK6174867.1"/>
    </source>
</evidence>
<gene>
    <name evidence="10" type="ORF">SNE40_013434</name>
</gene>
<feature type="domain" description="G-protein coupled receptors family 1 profile" evidence="9">
    <location>
        <begin position="56"/>
        <end position="328"/>
    </location>
</feature>
<keyword evidence="7" id="KW-0807">Transducer</keyword>
<dbReference type="PROSITE" id="PS50262">
    <property type="entry name" value="G_PROTEIN_RECEP_F1_2"/>
    <property type="match status" value="1"/>
</dbReference>
<evidence type="ECO:0000313" key="11">
    <source>
        <dbReference type="Proteomes" id="UP001347796"/>
    </source>
</evidence>
<comment type="subcellular location">
    <subcellularLocation>
        <location evidence="1">Membrane</location>
        <topology evidence="1">Multi-pass membrane protein</topology>
    </subcellularLocation>
</comment>
<evidence type="ECO:0000256" key="2">
    <source>
        <dbReference type="ARBA" id="ARBA00022692"/>
    </source>
</evidence>
<comment type="caution">
    <text evidence="10">The sequence shown here is derived from an EMBL/GenBank/DDBJ whole genome shotgun (WGS) entry which is preliminary data.</text>
</comment>
<dbReference type="Pfam" id="PF00001">
    <property type="entry name" value="7tm_1"/>
    <property type="match status" value="1"/>
</dbReference>
<keyword evidence="2 8" id="KW-0812">Transmembrane</keyword>
<reference evidence="10 11" key="1">
    <citation type="submission" date="2024-01" db="EMBL/GenBank/DDBJ databases">
        <title>The genome of the rayed Mediterranean limpet Patella caerulea (Linnaeus, 1758).</title>
        <authorList>
            <person name="Anh-Thu Weber A."/>
            <person name="Halstead-Nussloch G."/>
        </authorList>
    </citation>
    <scope>NUCLEOTIDE SEQUENCE [LARGE SCALE GENOMIC DNA]</scope>
    <source>
        <strain evidence="10">AATW-2023a</strain>
        <tissue evidence="10">Whole specimen</tissue>
    </source>
</reference>
<feature type="transmembrane region" description="Helical" evidence="8">
    <location>
        <begin position="268"/>
        <end position="292"/>
    </location>
</feature>
<dbReference type="EMBL" id="JAZGQO010000010">
    <property type="protein sequence ID" value="KAK6174867.1"/>
    <property type="molecule type" value="Genomic_DNA"/>
</dbReference>
<dbReference type="InterPro" id="IPR017452">
    <property type="entry name" value="GPCR_Rhodpsn_7TM"/>
</dbReference>
<organism evidence="10 11">
    <name type="scientific">Patella caerulea</name>
    <name type="common">Rayed Mediterranean limpet</name>
    <dbReference type="NCBI Taxonomy" id="87958"/>
    <lineage>
        <taxon>Eukaryota</taxon>
        <taxon>Metazoa</taxon>
        <taxon>Spiralia</taxon>
        <taxon>Lophotrochozoa</taxon>
        <taxon>Mollusca</taxon>
        <taxon>Gastropoda</taxon>
        <taxon>Patellogastropoda</taxon>
        <taxon>Patelloidea</taxon>
        <taxon>Patellidae</taxon>
        <taxon>Patella</taxon>
    </lineage>
</organism>
<accession>A0AAN8PAU9</accession>
<evidence type="ECO:0000256" key="1">
    <source>
        <dbReference type="ARBA" id="ARBA00004141"/>
    </source>
</evidence>
<evidence type="ECO:0000259" key="9">
    <source>
        <dbReference type="PROSITE" id="PS50262"/>
    </source>
</evidence>
<evidence type="ECO:0000256" key="5">
    <source>
        <dbReference type="ARBA" id="ARBA00023136"/>
    </source>
</evidence>
<feature type="transmembrane region" description="Helical" evidence="8">
    <location>
        <begin position="155"/>
        <end position="175"/>
    </location>
</feature>
<feature type="transmembrane region" description="Helical" evidence="8">
    <location>
        <begin position="76"/>
        <end position="96"/>
    </location>
</feature>
<protein>
    <recommendedName>
        <fullName evidence="9">G-protein coupled receptors family 1 profile domain-containing protein</fullName>
    </recommendedName>
</protein>